<dbReference type="PROSITE" id="PS50056">
    <property type="entry name" value="TYR_PHOSPHATASE_2"/>
    <property type="match status" value="1"/>
</dbReference>
<dbReference type="PROSITE" id="PS00383">
    <property type="entry name" value="TYR_PHOSPHATASE_1"/>
    <property type="match status" value="1"/>
</dbReference>
<feature type="domain" description="Tyrosine specific protein phosphatases" evidence="1">
    <location>
        <begin position="89"/>
        <end position="156"/>
    </location>
</feature>
<gene>
    <name evidence="2" type="ORF">K0504_14105</name>
</gene>
<dbReference type="SUPFAM" id="SSF52799">
    <property type="entry name" value="(Phosphotyrosine protein) phosphatases II"/>
    <property type="match status" value="1"/>
</dbReference>
<dbReference type="InterPro" id="IPR050561">
    <property type="entry name" value="PTP"/>
</dbReference>
<evidence type="ECO:0000313" key="3">
    <source>
        <dbReference type="Proteomes" id="UP001166251"/>
    </source>
</evidence>
<dbReference type="InterPro" id="IPR000387">
    <property type="entry name" value="Tyr_Pase_dom"/>
</dbReference>
<keyword evidence="3" id="KW-1185">Reference proteome</keyword>
<dbReference type="Pfam" id="PF22785">
    <property type="entry name" value="Tc-R-P"/>
    <property type="match status" value="1"/>
</dbReference>
<dbReference type="Proteomes" id="UP001166251">
    <property type="component" value="Unassembled WGS sequence"/>
</dbReference>
<dbReference type="Gene3D" id="3.90.190.10">
    <property type="entry name" value="Protein tyrosine phosphatase superfamily"/>
    <property type="match status" value="1"/>
</dbReference>
<reference evidence="2" key="1">
    <citation type="submission" date="2021-07" db="EMBL/GenBank/DDBJ databases">
        <title>Neiella marina sp. nov., isolated from the intestinal content of sea cucumber Apostichopus japonicus.</title>
        <authorList>
            <person name="Bai X."/>
        </authorList>
    </citation>
    <scope>NUCLEOTIDE SEQUENCE</scope>
    <source>
        <strain evidence="2">126</strain>
    </source>
</reference>
<name>A0ABS7EIQ3_9GAMM</name>
<evidence type="ECO:0000313" key="2">
    <source>
        <dbReference type="EMBL" id="MBW8192165.1"/>
    </source>
</evidence>
<proteinExistence type="predicted"/>
<organism evidence="2 3">
    <name type="scientific">Neiella holothuriorum</name>
    <dbReference type="NCBI Taxonomy" id="2870530"/>
    <lineage>
        <taxon>Bacteria</taxon>
        <taxon>Pseudomonadati</taxon>
        <taxon>Pseudomonadota</taxon>
        <taxon>Gammaproteobacteria</taxon>
        <taxon>Alteromonadales</taxon>
        <taxon>Echinimonadaceae</taxon>
        <taxon>Neiella</taxon>
    </lineage>
</organism>
<dbReference type="EMBL" id="JAHZSS010000019">
    <property type="protein sequence ID" value="MBW8192165.1"/>
    <property type="molecule type" value="Genomic_DNA"/>
</dbReference>
<dbReference type="RefSeq" id="WP_220104791.1">
    <property type="nucleotide sequence ID" value="NZ_JAHZSS010000019.1"/>
</dbReference>
<sequence length="163" mass="17795">MSSHPFQTLKLDQLSLLFTPCPGTKEQSLQDSLQTLKAAGAEVLITMMPSEEMVKNEVTALPELCAALGIEWFHFPVEDDCAPDQECQLKWANEKAAVVAAAKANKTIAVHCKGGTGRTGLMISLILAELGLGYDEIVERVQAVKEKSLTLPPHVKYLKQYLA</sequence>
<dbReference type="InterPro" id="IPR029021">
    <property type="entry name" value="Prot-tyrosine_phosphatase-like"/>
</dbReference>
<evidence type="ECO:0000259" key="1">
    <source>
        <dbReference type="PROSITE" id="PS50056"/>
    </source>
</evidence>
<comment type="caution">
    <text evidence="2">The sequence shown here is derived from an EMBL/GenBank/DDBJ whole genome shotgun (WGS) entry which is preliminary data.</text>
</comment>
<dbReference type="InterPro" id="IPR016130">
    <property type="entry name" value="Tyr_Pase_AS"/>
</dbReference>
<dbReference type="PANTHER" id="PTHR23339">
    <property type="entry name" value="TYROSINE SPECIFIC PROTEIN PHOSPHATASE AND DUAL SPECIFICITY PROTEIN PHOSPHATASE"/>
    <property type="match status" value="1"/>
</dbReference>
<protein>
    <submittedName>
        <fullName evidence="2">Tyrosine-protein phosphatase</fullName>
    </submittedName>
</protein>
<accession>A0ABS7EIQ3</accession>